<keyword evidence="5 10" id="KW-1133">Transmembrane helix</keyword>
<feature type="signal peptide" evidence="11">
    <location>
        <begin position="1"/>
        <end position="21"/>
    </location>
</feature>
<evidence type="ECO:0000256" key="9">
    <source>
        <dbReference type="SAM" id="MobiDB-lite"/>
    </source>
</evidence>
<gene>
    <name evidence="12" type="ORF">BS47DRAFT_1437234</name>
</gene>
<evidence type="ECO:0000256" key="8">
    <source>
        <dbReference type="ARBA" id="ARBA00038311"/>
    </source>
</evidence>
<feature type="chain" id="PRO_5040366335" description="Translocon-associated protein subunit alpha" evidence="11">
    <location>
        <begin position="22"/>
        <end position="247"/>
    </location>
</feature>
<evidence type="ECO:0000256" key="7">
    <source>
        <dbReference type="ARBA" id="ARBA00037565"/>
    </source>
</evidence>
<dbReference type="PANTHER" id="PTHR12924">
    <property type="entry name" value="TRANSLOCON-ASSOCIATED PROTEIN, ALPHA SUBUNIT"/>
    <property type="match status" value="1"/>
</dbReference>
<feature type="transmembrane region" description="Helical" evidence="10">
    <location>
        <begin position="161"/>
        <end position="183"/>
    </location>
</feature>
<dbReference type="AlphaFoldDB" id="A0A9P6E0G5"/>
<evidence type="ECO:0000256" key="3">
    <source>
        <dbReference type="ARBA" id="ARBA00022729"/>
    </source>
</evidence>
<feature type="region of interest" description="Disordered" evidence="9">
    <location>
        <begin position="221"/>
        <end position="247"/>
    </location>
</feature>
<evidence type="ECO:0000256" key="5">
    <source>
        <dbReference type="ARBA" id="ARBA00022989"/>
    </source>
</evidence>
<evidence type="ECO:0000256" key="1">
    <source>
        <dbReference type="ARBA" id="ARBA00004115"/>
    </source>
</evidence>
<evidence type="ECO:0000256" key="10">
    <source>
        <dbReference type="SAM" id="Phobius"/>
    </source>
</evidence>
<keyword evidence="2 10" id="KW-0812">Transmembrane</keyword>
<evidence type="ECO:0000313" key="13">
    <source>
        <dbReference type="Proteomes" id="UP000886523"/>
    </source>
</evidence>
<comment type="similarity">
    <text evidence="8">Belongs to the IRC22 family.</text>
</comment>
<evidence type="ECO:0000313" key="12">
    <source>
        <dbReference type="EMBL" id="KAF9517015.1"/>
    </source>
</evidence>
<dbReference type="OrthoDB" id="1926781at2759"/>
<organism evidence="12 13">
    <name type="scientific">Hydnum rufescens UP504</name>
    <dbReference type="NCBI Taxonomy" id="1448309"/>
    <lineage>
        <taxon>Eukaryota</taxon>
        <taxon>Fungi</taxon>
        <taxon>Dikarya</taxon>
        <taxon>Basidiomycota</taxon>
        <taxon>Agaricomycotina</taxon>
        <taxon>Agaricomycetes</taxon>
        <taxon>Cantharellales</taxon>
        <taxon>Hydnaceae</taxon>
        <taxon>Hydnum</taxon>
    </lineage>
</organism>
<accession>A0A9P6E0G5</accession>
<proteinExistence type="inferred from homology"/>
<keyword evidence="6 10" id="KW-0472">Membrane</keyword>
<evidence type="ECO:0008006" key="14">
    <source>
        <dbReference type="Google" id="ProtNLM"/>
    </source>
</evidence>
<sequence length="247" mass="26726">MKVNTVPLLATLVLVFSDAFALSTGAKVEGSASFPQTNPFGHVVNGEKNQISVLVENKSDVEIDVKSVFGSFSELGSDKLIRNARPTYFSCTTTLKYSASALPTGKISIPYVFHSEFKPQESRLQIWVEYLAGGQSHHLQAYDSIVSIVEPAKSIFDLQLILTYIMLLGILGGGAYLAIVSYFPGFTKKPKPKAPSAPISGTTATATGYSEEWIPEHHLKARKTKADGALSSGEESGPEKKARGKRR</sequence>
<keyword evidence="3 11" id="KW-0732">Signal</keyword>
<evidence type="ECO:0000256" key="6">
    <source>
        <dbReference type="ARBA" id="ARBA00023136"/>
    </source>
</evidence>
<name>A0A9P6E0G5_9AGAM</name>
<dbReference type="Pfam" id="PF03896">
    <property type="entry name" value="TRAP_alpha"/>
    <property type="match status" value="1"/>
</dbReference>
<comment type="function">
    <text evidence="7">Is probably involved in a pathway contributing to genomic integrity.</text>
</comment>
<protein>
    <recommendedName>
        <fullName evidence="14">Translocon-associated protein subunit alpha</fullName>
    </recommendedName>
</protein>
<reference evidence="12" key="1">
    <citation type="journal article" date="2020" name="Nat. Commun.">
        <title>Large-scale genome sequencing of mycorrhizal fungi provides insights into the early evolution of symbiotic traits.</title>
        <authorList>
            <person name="Miyauchi S."/>
            <person name="Kiss E."/>
            <person name="Kuo A."/>
            <person name="Drula E."/>
            <person name="Kohler A."/>
            <person name="Sanchez-Garcia M."/>
            <person name="Morin E."/>
            <person name="Andreopoulos B."/>
            <person name="Barry K.W."/>
            <person name="Bonito G."/>
            <person name="Buee M."/>
            <person name="Carver A."/>
            <person name="Chen C."/>
            <person name="Cichocki N."/>
            <person name="Clum A."/>
            <person name="Culley D."/>
            <person name="Crous P.W."/>
            <person name="Fauchery L."/>
            <person name="Girlanda M."/>
            <person name="Hayes R.D."/>
            <person name="Keri Z."/>
            <person name="LaButti K."/>
            <person name="Lipzen A."/>
            <person name="Lombard V."/>
            <person name="Magnuson J."/>
            <person name="Maillard F."/>
            <person name="Murat C."/>
            <person name="Nolan M."/>
            <person name="Ohm R.A."/>
            <person name="Pangilinan J."/>
            <person name="Pereira M.F."/>
            <person name="Perotto S."/>
            <person name="Peter M."/>
            <person name="Pfister S."/>
            <person name="Riley R."/>
            <person name="Sitrit Y."/>
            <person name="Stielow J.B."/>
            <person name="Szollosi G."/>
            <person name="Zifcakova L."/>
            <person name="Stursova M."/>
            <person name="Spatafora J.W."/>
            <person name="Tedersoo L."/>
            <person name="Vaario L.M."/>
            <person name="Yamada A."/>
            <person name="Yan M."/>
            <person name="Wang P."/>
            <person name="Xu J."/>
            <person name="Bruns T."/>
            <person name="Baldrian P."/>
            <person name="Vilgalys R."/>
            <person name="Dunand C."/>
            <person name="Henrissat B."/>
            <person name="Grigoriev I.V."/>
            <person name="Hibbett D."/>
            <person name="Nagy L.G."/>
            <person name="Martin F.M."/>
        </authorList>
    </citation>
    <scope>NUCLEOTIDE SEQUENCE</scope>
    <source>
        <strain evidence="12">UP504</strain>
    </source>
</reference>
<evidence type="ECO:0000256" key="4">
    <source>
        <dbReference type="ARBA" id="ARBA00022824"/>
    </source>
</evidence>
<evidence type="ECO:0000256" key="2">
    <source>
        <dbReference type="ARBA" id="ARBA00022692"/>
    </source>
</evidence>
<dbReference type="EMBL" id="MU128935">
    <property type="protein sequence ID" value="KAF9517015.1"/>
    <property type="molecule type" value="Genomic_DNA"/>
</dbReference>
<dbReference type="PANTHER" id="PTHR12924:SF0">
    <property type="entry name" value="TRANSLOCON-ASSOCIATED PROTEIN SUBUNIT ALPHA"/>
    <property type="match status" value="1"/>
</dbReference>
<dbReference type="GO" id="GO:0005789">
    <property type="term" value="C:endoplasmic reticulum membrane"/>
    <property type="evidence" value="ECO:0007669"/>
    <property type="project" value="UniProtKB-SubCell"/>
</dbReference>
<keyword evidence="13" id="KW-1185">Reference proteome</keyword>
<keyword evidence="4" id="KW-0256">Endoplasmic reticulum</keyword>
<comment type="subcellular location">
    <subcellularLocation>
        <location evidence="1">Endoplasmic reticulum membrane</location>
        <topology evidence="1">Single-pass type I membrane protein</topology>
    </subcellularLocation>
</comment>
<dbReference type="Proteomes" id="UP000886523">
    <property type="component" value="Unassembled WGS sequence"/>
</dbReference>
<comment type="caution">
    <text evidence="12">The sequence shown here is derived from an EMBL/GenBank/DDBJ whole genome shotgun (WGS) entry which is preliminary data.</text>
</comment>
<dbReference type="InterPro" id="IPR005595">
    <property type="entry name" value="TRAP_alpha"/>
</dbReference>
<evidence type="ECO:0000256" key="11">
    <source>
        <dbReference type="SAM" id="SignalP"/>
    </source>
</evidence>